<evidence type="ECO:0000256" key="1">
    <source>
        <dbReference type="SAM" id="Phobius"/>
    </source>
</evidence>
<dbReference type="InterPro" id="IPR011701">
    <property type="entry name" value="MFS"/>
</dbReference>
<feature type="transmembrane region" description="Helical" evidence="1">
    <location>
        <begin position="356"/>
        <end position="378"/>
    </location>
</feature>
<feature type="transmembrane region" description="Helical" evidence="1">
    <location>
        <begin position="158"/>
        <end position="176"/>
    </location>
</feature>
<dbReference type="Gene3D" id="1.20.1250.20">
    <property type="entry name" value="MFS general substrate transporter like domains"/>
    <property type="match status" value="1"/>
</dbReference>
<dbReference type="PANTHER" id="PTHR23523">
    <property type="match status" value="1"/>
</dbReference>
<gene>
    <name evidence="2" type="ORF">SAMN05660209_05096</name>
</gene>
<dbReference type="Pfam" id="PF07690">
    <property type="entry name" value="MFS_1"/>
    <property type="match status" value="1"/>
</dbReference>
<proteinExistence type="predicted"/>
<dbReference type="PANTHER" id="PTHR23523:SF2">
    <property type="entry name" value="2-NITROIMIDAZOLE TRANSPORTER"/>
    <property type="match status" value="1"/>
</dbReference>
<feature type="transmembrane region" description="Helical" evidence="1">
    <location>
        <begin position="92"/>
        <end position="114"/>
    </location>
</feature>
<feature type="transmembrane region" description="Helical" evidence="1">
    <location>
        <begin position="269"/>
        <end position="288"/>
    </location>
</feature>
<dbReference type="SUPFAM" id="SSF103473">
    <property type="entry name" value="MFS general substrate transporter"/>
    <property type="match status" value="1"/>
</dbReference>
<keyword evidence="3" id="KW-1185">Reference proteome</keyword>
<feature type="transmembrane region" description="Helical" evidence="1">
    <location>
        <begin position="69"/>
        <end position="86"/>
    </location>
</feature>
<dbReference type="AlphaFoldDB" id="A0A1H3RAS2"/>
<feature type="transmembrane region" description="Helical" evidence="1">
    <location>
        <begin position="238"/>
        <end position="257"/>
    </location>
</feature>
<name>A0A1H3RAS2_9ACTN</name>
<protein>
    <submittedName>
        <fullName evidence="2">MFS transporter, CP family, cyanate transporter</fullName>
    </submittedName>
</protein>
<evidence type="ECO:0000313" key="3">
    <source>
        <dbReference type="Proteomes" id="UP000198921"/>
    </source>
</evidence>
<evidence type="ECO:0000313" key="2">
    <source>
        <dbReference type="EMBL" id="SDZ22415.1"/>
    </source>
</evidence>
<feature type="transmembrane region" description="Helical" evidence="1">
    <location>
        <begin position="36"/>
        <end position="57"/>
    </location>
</feature>
<keyword evidence="1" id="KW-0812">Transmembrane</keyword>
<dbReference type="GO" id="GO:0022857">
    <property type="term" value="F:transmembrane transporter activity"/>
    <property type="evidence" value="ECO:0007669"/>
    <property type="project" value="InterPro"/>
</dbReference>
<accession>A0A1H3RAS2</accession>
<dbReference type="EMBL" id="FNOT01000033">
    <property type="protein sequence ID" value="SDZ22415.1"/>
    <property type="molecule type" value="Genomic_DNA"/>
</dbReference>
<feature type="transmembrane region" description="Helical" evidence="1">
    <location>
        <begin position="294"/>
        <end position="316"/>
    </location>
</feature>
<dbReference type="InterPro" id="IPR052524">
    <property type="entry name" value="MFS_Cyanate_Porter"/>
</dbReference>
<organism evidence="2 3">
    <name type="scientific">Geodermatophilus africanus</name>
    <dbReference type="NCBI Taxonomy" id="1137993"/>
    <lineage>
        <taxon>Bacteria</taxon>
        <taxon>Bacillati</taxon>
        <taxon>Actinomycetota</taxon>
        <taxon>Actinomycetes</taxon>
        <taxon>Geodermatophilales</taxon>
        <taxon>Geodermatophilaceae</taxon>
        <taxon>Geodermatophilus</taxon>
    </lineage>
</organism>
<keyword evidence="1" id="KW-1133">Transmembrane helix</keyword>
<feature type="transmembrane region" description="Helical" evidence="1">
    <location>
        <begin position="126"/>
        <end position="152"/>
    </location>
</feature>
<dbReference type="InterPro" id="IPR036259">
    <property type="entry name" value="MFS_trans_sf"/>
</dbReference>
<keyword evidence="1" id="KW-0472">Membrane</keyword>
<feature type="transmembrane region" description="Helical" evidence="1">
    <location>
        <begin position="328"/>
        <end position="350"/>
    </location>
</feature>
<dbReference type="Proteomes" id="UP000198921">
    <property type="component" value="Unassembled WGS sequence"/>
</dbReference>
<sequence length="395" mass="39706">MLFVAAVAAVALNQRPAVVAVAPLLGDLRADTGLSPAMAGLLTTLPVLCFGAFAPLAPRIARLVGLESAVAASLLVLAAGIALRLFPPVALLYAGSLLVGAAIAVANVLMPAYVKREAARPGLVMGLYSASLNVGAAVGAAATVPFAAAVGWDWRGGLAGWLALALAGLALWLPVAGTGRVRRAPRDAVPGGGSWTLLRQPLARRVTLFIGLQSVQFYSIGAWLPTLLADAGVPVSEGGLLLGLSNAAGAVGALVAPARAGRMHGQRPLVLAVLAAYVVGLGGLLLVPGQGTSVWVAAFGLAQGGGFALALTLIVLRSPTPLTAARLGGVAQCVGYLLAAVGPLAVGWLYDLTGGWTAPVLLLAACLVPMTWAGWGAARDELLRTGERPRAASPV</sequence>
<feature type="transmembrane region" description="Helical" evidence="1">
    <location>
        <begin position="206"/>
        <end position="226"/>
    </location>
</feature>
<reference evidence="3" key="1">
    <citation type="submission" date="2016-10" db="EMBL/GenBank/DDBJ databases">
        <authorList>
            <person name="Varghese N."/>
            <person name="Submissions S."/>
        </authorList>
    </citation>
    <scope>NUCLEOTIDE SEQUENCE [LARGE SCALE GENOMIC DNA]</scope>
    <source>
        <strain evidence="3">DSM 45422</strain>
    </source>
</reference>
<dbReference type="STRING" id="1137993.SAMN05660209_05096"/>